<evidence type="ECO:0000259" key="3">
    <source>
        <dbReference type="Pfam" id="PF14603"/>
    </source>
</evidence>
<accession>A0A8D0A806</accession>
<reference evidence="4" key="2">
    <citation type="submission" date="2025-09" db="UniProtKB">
        <authorList>
            <consortium name="Ensembl"/>
        </authorList>
    </citation>
    <scope>IDENTIFICATION</scope>
</reference>
<dbReference type="InterPro" id="IPR036028">
    <property type="entry name" value="SH3-like_dom_sf"/>
</dbReference>
<keyword evidence="1" id="KW-0597">Phosphoprotein</keyword>
<evidence type="ECO:0000313" key="4">
    <source>
        <dbReference type="Ensembl" id="ENSSLUP00000052428.1"/>
    </source>
</evidence>
<dbReference type="GeneID" id="116045573"/>
<evidence type="ECO:0000313" key="5">
    <source>
        <dbReference type="Proteomes" id="UP000694568"/>
    </source>
</evidence>
<dbReference type="Proteomes" id="UP000694568">
    <property type="component" value="Unplaced"/>
</dbReference>
<evidence type="ECO:0000256" key="1">
    <source>
        <dbReference type="ARBA" id="ARBA00022553"/>
    </source>
</evidence>
<dbReference type="FunFam" id="2.30.30.40:FF:000307">
    <property type="entry name" value="Predicted protein"/>
    <property type="match status" value="1"/>
</dbReference>
<dbReference type="GeneTree" id="ENSGT00530000063460"/>
<protein>
    <submittedName>
        <fullName evidence="4">Si:ch211-188c16.1</fullName>
    </submittedName>
</protein>
<dbReference type="Ensembl" id="ENSSLUT00000053966.1">
    <property type="protein sequence ID" value="ENSSLUP00000052428.1"/>
    <property type="gene ID" value="ENSSLUG00000022789.1"/>
</dbReference>
<dbReference type="Gene3D" id="2.30.30.40">
    <property type="entry name" value="SH3 Domains"/>
    <property type="match status" value="1"/>
</dbReference>
<dbReference type="PANTHER" id="PTHR16830:SF20">
    <property type="entry name" value="SI:CH211-188C16.1-RELATED"/>
    <property type="match status" value="1"/>
</dbReference>
<feature type="region of interest" description="Disordered" evidence="2">
    <location>
        <begin position="73"/>
        <end position="144"/>
    </location>
</feature>
<dbReference type="GO" id="GO:0050852">
    <property type="term" value="P:T cell receptor signaling pathway"/>
    <property type="evidence" value="ECO:0007669"/>
    <property type="project" value="TreeGrafter"/>
</dbReference>
<feature type="region of interest" description="Disordered" evidence="2">
    <location>
        <begin position="317"/>
        <end position="364"/>
    </location>
</feature>
<feature type="region of interest" description="Disordered" evidence="2">
    <location>
        <begin position="533"/>
        <end position="560"/>
    </location>
</feature>
<sequence length="911" mass="100617">MDEGLSNFKALRAKFQEEALLAQSKTTRPAVAEKPKHFPRPGGHYSAVVSSINISGENKTPAVPRVIFRDGLRASGGKRPVSFPPQPQQTSPSSQLANGDGTTRQSLKERHMPLVLPILPVKEQKTEPPAKNAHKLEPGKEVLPQTKIKKKGLLLPFKSAKASKVKAENGEEPTYADLTTRPSSAPGALPSVEKQTPEDRASLQSDQSTAELPLSSPDIPTTPPSAETSVDSDNKIISTLERARKKFSRRQMLFSAKPKNLQSPDYVSRDNAFPLPPKNIVEPEPELPIPPPVFLPHMAYLSARPFFKANHSAHKSALDKQFGRDNALPSVRTGKPLPPCAPQKNPLPDLRSLGPLPPKPPRPPLVDLSCYHRHTVNDMSPDLSTCGEPEAEHPFTSNPVLDAPEFPDFENSEMETAESEAVDICALELEALDLVSTGLPVPDHCGATAVEDPRPDLAVCDPVEPLMSTSLQDLNLGNPNIIPLDPASFHEPINCSEFPEPAVCEQWSQGEEVSVDPLSSAHADEIDLGETEAHSAAQETDNGDHASLNDGIQPHSNVSQQDRYFESCNNVYEDVENINKFILGQNSWKRKGCLKNPYADNHPMKEEAVLNMWPRNPWGRASEHAHSAHNHVHSLKERQSPNSAYLKEQRKREKHRLEKQRKEQKEREKKENEMKKKFKVSGEEEPMYHAKVMVASKVRKNDLPVKSGDTVSIIRTTSCPKGKWLARDANNKYGYISVMNVELNIKEMLELGKKAQAAGRGGNMDGDTISIGSRSSNHPVLTSSFTDDSEEWACEDETLSPPIESHSFPHQNASLPEMSCGYVSAQHILSDANLEDLHTQTRHEALQKLAIFFQHSKEEFSDIPDSGGATPTNAEPSSLLFAVEEPPYPEQEVDFTELELLPPPPLYADTF</sequence>
<dbReference type="RefSeq" id="XP_031149170.1">
    <property type="nucleotide sequence ID" value="XM_031293310.2"/>
</dbReference>
<feature type="compositionally biased region" description="Basic and acidic residues" evidence="2">
    <location>
        <begin position="660"/>
        <end position="676"/>
    </location>
</feature>
<feature type="compositionally biased region" description="Polar residues" evidence="2">
    <location>
        <begin position="96"/>
        <end position="105"/>
    </location>
</feature>
<dbReference type="InterPro" id="IPR043443">
    <property type="entry name" value="FYB1/2-like"/>
</dbReference>
<dbReference type="SUPFAM" id="SSF50044">
    <property type="entry name" value="SH3-domain"/>
    <property type="match status" value="1"/>
</dbReference>
<feature type="compositionally biased region" description="Basic and acidic residues" evidence="2">
    <location>
        <begin position="122"/>
        <end position="140"/>
    </location>
</feature>
<proteinExistence type="predicted"/>
<dbReference type="PANTHER" id="PTHR16830">
    <property type="entry name" value="SH2 CONTAINING ADAPTOR PRAM-1 RELATED"/>
    <property type="match status" value="1"/>
</dbReference>
<feature type="domain" description="Helically-extended SH3" evidence="3">
    <location>
        <begin position="675"/>
        <end position="741"/>
    </location>
</feature>
<dbReference type="AlphaFoldDB" id="A0A8D0A806"/>
<dbReference type="InterPro" id="IPR029294">
    <property type="entry name" value="hSH3"/>
</dbReference>
<name>A0A8D0A806_SANLU</name>
<dbReference type="Pfam" id="PF14603">
    <property type="entry name" value="hSH3"/>
    <property type="match status" value="1"/>
</dbReference>
<feature type="region of interest" description="Disordered" evidence="2">
    <location>
        <begin position="160"/>
        <end position="231"/>
    </location>
</feature>
<keyword evidence="5" id="KW-1185">Reference proteome</keyword>
<gene>
    <name evidence="4" type="primary">si:ch211-188c16.1</name>
</gene>
<feature type="region of interest" description="Disordered" evidence="2">
    <location>
        <begin position="24"/>
        <end position="44"/>
    </location>
</feature>
<organism evidence="4 5">
    <name type="scientific">Sander lucioperca</name>
    <name type="common">Pike-perch</name>
    <name type="synonym">Perca lucioperca</name>
    <dbReference type="NCBI Taxonomy" id="283035"/>
    <lineage>
        <taxon>Eukaryota</taxon>
        <taxon>Metazoa</taxon>
        <taxon>Chordata</taxon>
        <taxon>Craniata</taxon>
        <taxon>Vertebrata</taxon>
        <taxon>Euteleostomi</taxon>
        <taxon>Actinopterygii</taxon>
        <taxon>Neopterygii</taxon>
        <taxon>Teleostei</taxon>
        <taxon>Neoteleostei</taxon>
        <taxon>Acanthomorphata</taxon>
        <taxon>Eupercaria</taxon>
        <taxon>Perciformes</taxon>
        <taxon>Percoidei</taxon>
        <taxon>Percidae</taxon>
        <taxon>Luciopercinae</taxon>
        <taxon>Sander</taxon>
    </lineage>
</organism>
<reference evidence="4" key="1">
    <citation type="submission" date="2025-08" db="UniProtKB">
        <authorList>
            <consortium name="Ensembl"/>
        </authorList>
    </citation>
    <scope>IDENTIFICATION</scope>
</reference>
<feature type="region of interest" description="Disordered" evidence="2">
    <location>
        <begin position="621"/>
        <end position="676"/>
    </location>
</feature>
<evidence type="ECO:0000256" key="2">
    <source>
        <dbReference type="SAM" id="MobiDB-lite"/>
    </source>
</evidence>
<dbReference type="GO" id="GO:0005886">
    <property type="term" value="C:plasma membrane"/>
    <property type="evidence" value="ECO:0007669"/>
    <property type="project" value="InterPro"/>
</dbReference>
<dbReference type="GO" id="GO:0007229">
    <property type="term" value="P:integrin-mediated signaling pathway"/>
    <property type="evidence" value="ECO:0007669"/>
    <property type="project" value="InterPro"/>
</dbReference>
<feature type="compositionally biased region" description="Pro residues" evidence="2">
    <location>
        <begin position="355"/>
        <end position="364"/>
    </location>
</feature>
<dbReference type="GO" id="GO:0072659">
    <property type="term" value="P:protein localization to plasma membrane"/>
    <property type="evidence" value="ECO:0007669"/>
    <property type="project" value="TreeGrafter"/>
</dbReference>